<keyword evidence="5" id="KW-1185">Reference proteome</keyword>
<evidence type="ECO:0000256" key="2">
    <source>
        <dbReference type="ARBA" id="ARBA00023315"/>
    </source>
</evidence>
<keyword evidence="1 4" id="KW-0808">Transferase</keyword>
<protein>
    <submittedName>
        <fullName evidence="4">GCN5-related N-acetyltransferase</fullName>
    </submittedName>
</protein>
<proteinExistence type="predicted"/>
<dbReference type="Pfam" id="PF00583">
    <property type="entry name" value="Acetyltransf_1"/>
    <property type="match status" value="1"/>
</dbReference>
<dbReference type="HOGENOM" id="CLU_013985_18_2_11"/>
<dbReference type="KEGG" id="sna:Snas_2232"/>
<organism evidence="4 5">
    <name type="scientific">Stackebrandtia nassauensis (strain DSM 44728 / CIP 108903 / NRRL B-16338 / NBRC 102104 / LLR-40K-21)</name>
    <dbReference type="NCBI Taxonomy" id="446470"/>
    <lineage>
        <taxon>Bacteria</taxon>
        <taxon>Bacillati</taxon>
        <taxon>Actinomycetota</taxon>
        <taxon>Actinomycetes</taxon>
        <taxon>Glycomycetales</taxon>
        <taxon>Glycomycetaceae</taxon>
        <taxon>Stackebrandtia</taxon>
    </lineage>
</organism>
<dbReference type="SUPFAM" id="SSF55729">
    <property type="entry name" value="Acyl-CoA N-acyltransferases (Nat)"/>
    <property type="match status" value="1"/>
</dbReference>
<evidence type="ECO:0000313" key="4">
    <source>
        <dbReference type="EMBL" id="ADD41922.1"/>
    </source>
</evidence>
<reference evidence="4 5" key="1">
    <citation type="journal article" date="2009" name="Stand. Genomic Sci.">
        <title>Complete genome sequence of Stackebrandtia nassauensis type strain (LLR-40K-21).</title>
        <authorList>
            <person name="Munk C."/>
            <person name="Lapidus A."/>
            <person name="Copeland A."/>
            <person name="Jando M."/>
            <person name="Mayilraj S."/>
            <person name="Glavina Del Rio T."/>
            <person name="Nolan M."/>
            <person name="Chen F."/>
            <person name="Lucas S."/>
            <person name="Tice H."/>
            <person name="Cheng J.F."/>
            <person name="Han C."/>
            <person name="Detter J.C."/>
            <person name="Bruce D."/>
            <person name="Goodwin L."/>
            <person name="Chain P."/>
            <person name="Pitluck S."/>
            <person name="Goker M."/>
            <person name="Ovchinikova G."/>
            <person name="Pati A."/>
            <person name="Ivanova N."/>
            <person name="Mavromatis K."/>
            <person name="Chen A."/>
            <person name="Palaniappan K."/>
            <person name="Land M."/>
            <person name="Hauser L."/>
            <person name="Chang Y.J."/>
            <person name="Jeffries C.D."/>
            <person name="Bristow J."/>
            <person name="Eisen J.A."/>
            <person name="Markowitz V."/>
            <person name="Hugenholtz P."/>
            <person name="Kyrpides N.C."/>
            <person name="Klenk H.P."/>
        </authorList>
    </citation>
    <scope>NUCLEOTIDE SEQUENCE [LARGE SCALE GENOMIC DNA]</scope>
    <source>
        <strain evidence="5">DSM 44728 / CIP 108903 / NRRL B-16338 / NBRC 102104 / LLR-40K-21</strain>
    </source>
</reference>
<dbReference type="OrthoDB" id="5243635at2"/>
<dbReference type="AlphaFoldDB" id="D3Q255"/>
<dbReference type="InterPro" id="IPR050832">
    <property type="entry name" value="Bact_Acetyltransf"/>
</dbReference>
<keyword evidence="2" id="KW-0012">Acyltransferase</keyword>
<dbReference type="GO" id="GO:0016747">
    <property type="term" value="F:acyltransferase activity, transferring groups other than amino-acyl groups"/>
    <property type="evidence" value="ECO:0007669"/>
    <property type="project" value="InterPro"/>
</dbReference>
<accession>D3Q255</accession>
<dbReference type="Proteomes" id="UP000000844">
    <property type="component" value="Chromosome"/>
</dbReference>
<dbReference type="RefSeq" id="WP_013017493.1">
    <property type="nucleotide sequence ID" value="NC_013947.1"/>
</dbReference>
<name>D3Q255_STANL</name>
<dbReference type="PROSITE" id="PS51186">
    <property type="entry name" value="GNAT"/>
    <property type="match status" value="1"/>
</dbReference>
<evidence type="ECO:0000256" key="1">
    <source>
        <dbReference type="ARBA" id="ARBA00022679"/>
    </source>
</evidence>
<dbReference type="eggNOG" id="COG0456">
    <property type="taxonomic scope" value="Bacteria"/>
</dbReference>
<dbReference type="CDD" id="cd04301">
    <property type="entry name" value="NAT_SF"/>
    <property type="match status" value="1"/>
</dbReference>
<dbReference type="InterPro" id="IPR016181">
    <property type="entry name" value="Acyl_CoA_acyltransferase"/>
</dbReference>
<evidence type="ECO:0000259" key="3">
    <source>
        <dbReference type="PROSITE" id="PS51186"/>
    </source>
</evidence>
<dbReference type="PANTHER" id="PTHR43877">
    <property type="entry name" value="AMINOALKYLPHOSPHONATE N-ACETYLTRANSFERASE-RELATED-RELATED"/>
    <property type="match status" value="1"/>
</dbReference>
<sequence>MALGYVRPARESDAEEIARIQSTTWRTAYDKIVPSQVLAGMDEAWLAEQWRQACVAPPSPAHRVFVAIEQVESDASVKRVVGFAAVGPGEDDEAGAGAVTELLVEPRFARRGHGSRLLSAMVEQLREHDLTTVYAWVFPRDAAALNFYKSAGWAPEGTRRTLDMDGTEVPQLRLHVDLTEAPGPVSEMS</sequence>
<dbReference type="EMBL" id="CP001778">
    <property type="protein sequence ID" value="ADD41922.1"/>
    <property type="molecule type" value="Genomic_DNA"/>
</dbReference>
<evidence type="ECO:0000313" key="5">
    <source>
        <dbReference type="Proteomes" id="UP000000844"/>
    </source>
</evidence>
<gene>
    <name evidence="4" type="ordered locus">Snas_2232</name>
</gene>
<dbReference type="InterPro" id="IPR000182">
    <property type="entry name" value="GNAT_dom"/>
</dbReference>
<dbReference type="STRING" id="446470.Snas_2232"/>
<dbReference type="Gene3D" id="3.40.630.30">
    <property type="match status" value="1"/>
</dbReference>
<feature type="domain" description="N-acetyltransferase" evidence="3">
    <location>
        <begin position="4"/>
        <end position="179"/>
    </location>
</feature>